<proteinExistence type="predicted"/>
<comment type="caution">
    <text evidence="1">The sequence shown here is derived from an EMBL/GenBank/DDBJ whole genome shotgun (WGS) entry which is preliminary data.</text>
</comment>
<dbReference type="EMBL" id="BSDY01000033">
    <property type="protein sequence ID" value="GLI58069.1"/>
    <property type="molecule type" value="Genomic_DNA"/>
</dbReference>
<sequence>MRKVTIKFKNLFCDFCTYDIEIILDEFSEIGEYKIYRHSNTVEMFLKEHEDGLIERIKEDFNREGLEVVEVIGG</sequence>
<reference evidence="1" key="1">
    <citation type="submission" date="2022-12" db="EMBL/GenBank/DDBJ databases">
        <title>Reference genome sequencing for broad-spectrum identification of bacterial and archaeal isolates by mass spectrometry.</title>
        <authorList>
            <person name="Sekiguchi Y."/>
            <person name="Tourlousse D.M."/>
        </authorList>
    </citation>
    <scope>NUCLEOTIDE SEQUENCE</scope>
    <source>
        <strain evidence="1">10succ1</strain>
    </source>
</reference>
<dbReference type="Proteomes" id="UP001144471">
    <property type="component" value="Unassembled WGS sequence"/>
</dbReference>
<dbReference type="RefSeq" id="WP_281837744.1">
    <property type="nucleotide sequence ID" value="NZ_BSDY01000033.1"/>
</dbReference>
<protein>
    <recommendedName>
        <fullName evidence="3">HMA domain-containing protein</fullName>
    </recommendedName>
</protein>
<evidence type="ECO:0000313" key="1">
    <source>
        <dbReference type="EMBL" id="GLI58069.1"/>
    </source>
</evidence>
<name>A0A9W6LPJ2_9FUSO</name>
<evidence type="ECO:0000313" key="2">
    <source>
        <dbReference type="Proteomes" id="UP001144471"/>
    </source>
</evidence>
<evidence type="ECO:0008006" key="3">
    <source>
        <dbReference type="Google" id="ProtNLM"/>
    </source>
</evidence>
<gene>
    <name evidence="1" type="ORF">PM10SUCC1_35830</name>
</gene>
<keyword evidence="2" id="KW-1185">Reference proteome</keyword>
<accession>A0A9W6LPJ2</accession>
<organism evidence="1 2">
    <name type="scientific">Propionigenium maris DSM 9537</name>
    <dbReference type="NCBI Taxonomy" id="1123000"/>
    <lineage>
        <taxon>Bacteria</taxon>
        <taxon>Fusobacteriati</taxon>
        <taxon>Fusobacteriota</taxon>
        <taxon>Fusobacteriia</taxon>
        <taxon>Fusobacteriales</taxon>
        <taxon>Fusobacteriaceae</taxon>
        <taxon>Propionigenium</taxon>
    </lineage>
</organism>
<dbReference type="AlphaFoldDB" id="A0A9W6LPJ2"/>